<evidence type="ECO:0000256" key="2">
    <source>
        <dbReference type="ARBA" id="ARBA00022552"/>
    </source>
</evidence>
<organism evidence="8 9">
    <name type="scientific">Lymnaea stagnalis</name>
    <name type="common">Great pond snail</name>
    <name type="synonym">Helix stagnalis</name>
    <dbReference type="NCBI Taxonomy" id="6523"/>
    <lineage>
        <taxon>Eukaryota</taxon>
        <taxon>Metazoa</taxon>
        <taxon>Spiralia</taxon>
        <taxon>Lophotrochozoa</taxon>
        <taxon>Mollusca</taxon>
        <taxon>Gastropoda</taxon>
        <taxon>Heterobranchia</taxon>
        <taxon>Euthyneura</taxon>
        <taxon>Panpulmonata</taxon>
        <taxon>Hygrophila</taxon>
        <taxon>Lymnaeoidea</taxon>
        <taxon>Lymnaeidae</taxon>
        <taxon>Lymnaea</taxon>
    </lineage>
</organism>
<dbReference type="InterPro" id="IPR055430">
    <property type="entry name" value="HAT_Syf1_CNRKL1_C"/>
</dbReference>
<dbReference type="InterPro" id="IPR057302">
    <property type="entry name" value="Rrp5_S1"/>
</dbReference>
<feature type="domain" description="S1 motif" evidence="7">
    <location>
        <begin position="289"/>
        <end position="352"/>
    </location>
</feature>
<feature type="domain" description="S1 motif" evidence="7">
    <location>
        <begin position="643"/>
        <end position="712"/>
    </location>
</feature>
<dbReference type="InterPro" id="IPR012340">
    <property type="entry name" value="NA-bd_OB-fold"/>
</dbReference>
<dbReference type="CDD" id="cd05702">
    <property type="entry name" value="S1_Rrp5_repeat_hs11_sc8"/>
    <property type="match status" value="1"/>
</dbReference>
<dbReference type="PANTHER" id="PTHR23270:SF10">
    <property type="entry name" value="PROTEIN RRP5 HOMOLOG"/>
    <property type="match status" value="1"/>
</dbReference>
<evidence type="ECO:0000256" key="4">
    <source>
        <dbReference type="ARBA" id="ARBA00022737"/>
    </source>
</evidence>
<keyword evidence="9" id="KW-1185">Reference proteome</keyword>
<dbReference type="PROSITE" id="PS50126">
    <property type="entry name" value="S1"/>
    <property type="match status" value="9"/>
</dbReference>
<keyword evidence="5" id="KW-0539">Nucleus</keyword>
<dbReference type="Gene3D" id="2.40.50.140">
    <property type="entry name" value="Nucleic acid-binding proteins"/>
    <property type="match status" value="6"/>
</dbReference>
<dbReference type="Pfam" id="PF23231">
    <property type="entry name" value="HAT_Syf1_CNRKL1_C"/>
    <property type="match status" value="1"/>
</dbReference>
<evidence type="ECO:0000256" key="3">
    <source>
        <dbReference type="ARBA" id="ARBA00022553"/>
    </source>
</evidence>
<feature type="domain" description="S1 motif" evidence="7">
    <location>
        <begin position="734"/>
        <end position="803"/>
    </location>
</feature>
<dbReference type="Pfam" id="PF24685">
    <property type="entry name" value="OB_RRP5_4th"/>
    <property type="match status" value="1"/>
</dbReference>
<reference evidence="8 9" key="1">
    <citation type="submission" date="2024-04" db="EMBL/GenBank/DDBJ databases">
        <authorList>
            <consortium name="Genoscope - CEA"/>
            <person name="William W."/>
        </authorList>
    </citation>
    <scope>NUCLEOTIDE SEQUENCE [LARGE SCALE GENOMIC DNA]</scope>
</reference>
<dbReference type="InterPro" id="IPR003107">
    <property type="entry name" value="HAT"/>
</dbReference>
<dbReference type="FunFam" id="1.25.40.10:FF:000065">
    <property type="entry name" value="Programmed cell death 11"/>
    <property type="match status" value="1"/>
</dbReference>
<dbReference type="FunFam" id="2.40.50.140:FF:000103">
    <property type="entry name" value="protein RRP5 homolog"/>
    <property type="match status" value="2"/>
</dbReference>
<sequence>MWKSEEDFPRGKPHIKKSENLTNVGIQSSVKLTKSQVTNNGELVSKKRKHPSTPTNYSRAKYPRKEVKQNIIETPLHQDLSTDLCVLGCVRHVFEYGASVSLPGNMMATLPITDISPSYTKQLKALVCSDDLETAAEELKSAEDFLKPGMLLPVVVRDIIEDKQQQKRKIILSSDPTKINTSIQLQAVEDGQLLFGSISSVEDHGYNVDLGIKGLQAFLIARDAVAFIQACNGGSSLCIGQPVWCVLKMADKAGIMAGESRVVNITIDPQVVENSRLSAKFQLNSYLPGMNLKGIVSSISENGLHVTVFNYLGVVHSSQLPKSSSHYTVGQEIDLKVLYLNPTTKMLHLSGLPKLLKFNGTPINCFGNLQIGSIVQAKVAWVHKKKGVYFKLPDNVKGFSALCQLSDEDAENPDLTQYQIDTSFQCRVLGFNYMECMALVTLKKSILQQKFLRIEDISVGEVVEAIVKDVHQNGIVVKISKGIFSFIPCLHLADVPIKHPEKKFERGMKLKCRVLKVDLKKTKVLLTHKRSIVKTKYPILSDYNQIRPHMELEGYIIAVKENVVVVSFYNDVKGYVTPKDMSTEEVEDPSSMFYKGQVIRCRVVYFNIQDKKLKLSFNFGERIIIAEKQVLLKDDTSNLHLFGKLVAAKILNVESNGYRILLNNKQAAHLPFLHLSDFHEVQELKKLAFKPGHQLKKLTFFNHKQRIFMTMKESFIQAAEENTLIGQFEDLKSGMLVPAVIKNHQDFGMFLELANGHIGLCPAKTLSYLQPSNLQELFQPGQSVIARLNKIDSEKKRFLGSIRLDECFEGGVGTSLHMLKSYLLARQETLDILFSESGKLSLYSKLKVGDIVEVTISSVLKKGILGDLESGAKALATKYHYGGIDPKVGSKYHAVILFIDPLTPCVELTLEPKVVKCVATRKENSKSQLKMDQILKADTLLVKPEFMLMSLRGHGSGKFVYVPIKQHMNDVDVNKPYKLGTFADVVIKNSFDEFQLAVLKVHDPEVAEKERAERINFKTLAKHDMAPGMVVEAKIRAIHPLQINIIANKFHGRIHITEVSDKVEEGKNPLHKFHPEQIVQAKIIGLRDVKKQSYLPLTNPGSKRTLLECSLKASKLLNQSNTDLLIPKLDVKEGDKVFVYVIKVSSYRVWVQVSLNQQGYIDFFHLSHDTNVLNDVNTHFQTGNGYLATVLEHESDDKLVLSLIGNFGMQVTEGEDVIAQVTSFKTGICLFVKLAGGELGVIKEKPTLLHYVGQYIKCRVNNVEEESGRYLLSTVEKRELPLRRMRKRKLSVNEDKCKVKEIIRQKKLLKKMKSQGKQEKSDDQGDSGVDIAKNSSDTDEENVTVKHKKVDSEVPRLDIQGFSWDGEIAKDKEHRIFQTAVATSKFFSSIYIYLPKRIYQDIILNVFQYEKSQLEGKIAPQSANDFEKLVLQSPNSSVIWLRFMAYHIELGEIEKARVVAEKALNTITFREEQEKLNVWLAYLNMETMYGDSGDVKKLLERAVSYNNPLDIYLKMTDIYVSNGKTEEAEQLYNLIIRKYKHDKLVWKSYGQFLYKSGRVQFARNLLQRSIQVLDKKKHVEVITRFANLEFTDGDTERGRTMFENLIASYPGRTDLWSVYVDMVAKVGDIEGARLILERAVKQKLNAKKLSFLIQKFMRFEETHGTEDQVQRIKDLALTLLDS</sequence>
<dbReference type="EMBL" id="CAXITT010000403">
    <property type="protein sequence ID" value="CAL1540866.1"/>
    <property type="molecule type" value="Genomic_DNA"/>
</dbReference>
<evidence type="ECO:0000259" key="7">
    <source>
        <dbReference type="PROSITE" id="PS50126"/>
    </source>
</evidence>
<dbReference type="InterPro" id="IPR057301">
    <property type="entry name" value="Rrp5_OB_4th"/>
</dbReference>
<dbReference type="SUPFAM" id="SSF50249">
    <property type="entry name" value="Nucleic acid-binding proteins"/>
    <property type="match status" value="8"/>
</dbReference>
<feature type="domain" description="S1 motif" evidence="7">
    <location>
        <begin position="372"/>
        <end position="443"/>
    </location>
</feature>
<dbReference type="SMART" id="SM00386">
    <property type="entry name" value="HAT"/>
    <property type="match status" value="5"/>
</dbReference>
<feature type="domain" description="S1 motif" evidence="7">
    <location>
        <begin position="1028"/>
        <end position="1098"/>
    </location>
</feature>
<dbReference type="InterPro" id="IPR011990">
    <property type="entry name" value="TPR-like_helical_dom_sf"/>
</dbReference>
<dbReference type="Pfam" id="PF00575">
    <property type="entry name" value="S1"/>
    <property type="match status" value="2"/>
</dbReference>
<comment type="caution">
    <text evidence="8">The sequence shown here is derived from an EMBL/GenBank/DDBJ whole genome shotgun (WGS) entry which is preliminary data.</text>
</comment>
<dbReference type="GO" id="GO:0003723">
    <property type="term" value="F:RNA binding"/>
    <property type="evidence" value="ECO:0007669"/>
    <property type="project" value="TreeGrafter"/>
</dbReference>
<evidence type="ECO:0000313" key="9">
    <source>
        <dbReference type="Proteomes" id="UP001497497"/>
    </source>
</evidence>
<feature type="domain" description="S1 motif" evidence="7">
    <location>
        <begin position="460"/>
        <end position="529"/>
    </location>
</feature>
<dbReference type="SMART" id="SM00316">
    <property type="entry name" value="S1"/>
    <property type="match status" value="11"/>
</dbReference>
<dbReference type="InterPro" id="IPR048058">
    <property type="entry name" value="Rrp5_S1_rpt_hs11_sc8"/>
</dbReference>
<protein>
    <recommendedName>
        <fullName evidence="7">S1 motif domain-containing protein</fullName>
    </recommendedName>
</protein>
<feature type="domain" description="S1 motif" evidence="7">
    <location>
        <begin position="1134"/>
        <end position="1204"/>
    </location>
</feature>
<dbReference type="GO" id="GO:0006364">
    <property type="term" value="P:rRNA processing"/>
    <property type="evidence" value="ECO:0007669"/>
    <property type="project" value="UniProtKB-KW"/>
</dbReference>
<keyword evidence="3" id="KW-0597">Phosphoprotein</keyword>
<dbReference type="SUPFAM" id="SSF48452">
    <property type="entry name" value="TPR-like"/>
    <property type="match status" value="2"/>
</dbReference>
<evidence type="ECO:0000256" key="6">
    <source>
        <dbReference type="SAM" id="MobiDB-lite"/>
    </source>
</evidence>
<dbReference type="InterPro" id="IPR045209">
    <property type="entry name" value="Rrp5"/>
</dbReference>
<dbReference type="InterPro" id="IPR003029">
    <property type="entry name" value="S1_domain"/>
</dbReference>
<dbReference type="Gene3D" id="1.25.40.10">
    <property type="entry name" value="Tetratricopeptide repeat domain"/>
    <property type="match status" value="1"/>
</dbReference>
<comment type="subcellular location">
    <subcellularLocation>
        <location evidence="1">Nucleus</location>
        <location evidence="1">Nucleolus</location>
    </subcellularLocation>
</comment>
<feature type="domain" description="S1 motif" evidence="7">
    <location>
        <begin position="549"/>
        <end position="618"/>
    </location>
</feature>
<proteinExistence type="predicted"/>
<keyword evidence="2" id="KW-0698">rRNA processing</keyword>
<evidence type="ECO:0000313" key="8">
    <source>
        <dbReference type="EMBL" id="CAL1540866.1"/>
    </source>
</evidence>
<dbReference type="Proteomes" id="UP001497497">
    <property type="component" value="Unassembled WGS sequence"/>
</dbReference>
<feature type="region of interest" description="Disordered" evidence="6">
    <location>
        <begin position="1310"/>
        <end position="1347"/>
    </location>
</feature>
<evidence type="ECO:0000256" key="1">
    <source>
        <dbReference type="ARBA" id="ARBA00004604"/>
    </source>
</evidence>
<feature type="region of interest" description="Disordered" evidence="6">
    <location>
        <begin position="37"/>
        <end position="59"/>
    </location>
</feature>
<dbReference type="Pfam" id="PF23459">
    <property type="entry name" value="S1_RRP5"/>
    <property type="match status" value="1"/>
</dbReference>
<evidence type="ECO:0000256" key="5">
    <source>
        <dbReference type="ARBA" id="ARBA00023242"/>
    </source>
</evidence>
<dbReference type="GO" id="GO:0032040">
    <property type="term" value="C:small-subunit processome"/>
    <property type="evidence" value="ECO:0007669"/>
    <property type="project" value="TreeGrafter"/>
</dbReference>
<dbReference type="PANTHER" id="PTHR23270">
    <property type="entry name" value="PROGRAMMED CELL DEATH PROTEIN 11 PRE-RRNA PROCESSING PROTEIN RRP5"/>
    <property type="match status" value="1"/>
</dbReference>
<accession>A0AAV2I2J2</accession>
<keyword evidence="4" id="KW-0677">Repeat</keyword>
<feature type="domain" description="S1 motif" evidence="7">
    <location>
        <begin position="83"/>
        <end position="175"/>
    </location>
</feature>
<gene>
    <name evidence="8" type="ORF">GSLYS_00014515001</name>
</gene>
<name>A0AAV2I2J2_LYMST</name>